<protein>
    <recommendedName>
        <fullName evidence="8">39S ribosomal protein L22, mitochondrial</fullName>
    </recommendedName>
</protein>
<dbReference type="InterPro" id="IPR001063">
    <property type="entry name" value="Ribosomal_uL22"/>
</dbReference>
<dbReference type="Proteomes" id="UP000541610">
    <property type="component" value="Unassembled WGS sequence"/>
</dbReference>
<dbReference type="GO" id="GO:0003735">
    <property type="term" value="F:structural constituent of ribosome"/>
    <property type="evidence" value="ECO:0007669"/>
    <property type="project" value="InterPro"/>
</dbReference>
<dbReference type="PANTHER" id="PTHR13501">
    <property type="entry name" value="CHLOROPLAST 50S RIBOSOMAL PROTEIN L22-RELATED"/>
    <property type="match status" value="1"/>
</dbReference>
<evidence type="ECO:0000313" key="7">
    <source>
        <dbReference type="Proteomes" id="UP000541610"/>
    </source>
</evidence>
<dbReference type="GO" id="GO:0015934">
    <property type="term" value="C:large ribosomal subunit"/>
    <property type="evidence" value="ECO:0007669"/>
    <property type="project" value="InterPro"/>
</dbReference>
<dbReference type="CDD" id="cd15841">
    <property type="entry name" value="SNARE_Qc"/>
    <property type="match status" value="1"/>
</dbReference>
<dbReference type="AlphaFoldDB" id="A0A7J6PB82"/>
<evidence type="ECO:0000256" key="5">
    <source>
        <dbReference type="SAM" id="MobiDB-lite"/>
    </source>
</evidence>
<dbReference type="EMBL" id="JABANP010000054">
    <property type="protein sequence ID" value="KAF4692850.1"/>
    <property type="molecule type" value="Genomic_DNA"/>
</dbReference>
<dbReference type="OrthoDB" id="416470at2759"/>
<sequence>MATQGLSSWGGRMRNAWGGQPKKDIPKPARTGLEHSARSSSKEGHRDTSGSPKLCTDGTAQKGAGVASSSNTAQQQQQQQQQEKSQFDAELDKHLDGFETVEMNREINRQNQTLDEVHTRTDSSQRTLTIPSSSKPILLSSALPTTDATATTTLASAASPTTGLYPSGYGLYGGGTTGLYGGGGGLYGGGSIYGGYGGGGLYSGGGYGYPGGMGVPGQQDLWFTQTAESLGRFNQMLEMHTMFLDQIYHHCGMIYARTADLVSWLRGVLNYVKSGKLEEKNIELILDRLGQSRQTPQEELAAIRRRVRVLSGFAVLLALWLLWKRRSRKGAAAAGLRGCQRPVLSAVGRLLPVGNEPQGLGGSCFLDRRYKFYIPRRNWWPWKQKIAHQRQAISRRRKHIWPRYSDPDEQRAGDIRSDPGPSVRFKVHDMNLSLKRLWVYGRLLRKKQLQDAIDWMEALCRPSAKPVRDLLYRARTRMVDHHGYDPARLYIARIWTERGPRVMSIHQQRAGYYFRKKKLQNMMQLVVREMPMNEYFHKVYIMKEVPRSVTLDMRMALRDGRAPRSYEREWAPYITAESRIWHRRGMQFEDQMRRFDYYQTRREWIDKYAGSFHRDEQEARESRGLPPLAPTELY</sequence>
<proteinExistence type="inferred from homology"/>
<evidence type="ECO:0000313" key="6">
    <source>
        <dbReference type="EMBL" id="KAF4692850.1"/>
    </source>
</evidence>
<evidence type="ECO:0000256" key="3">
    <source>
        <dbReference type="ARBA" id="ARBA00023274"/>
    </source>
</evidence>
<feature type="region of interest" description="Disordered" evidence="5">
    <location>
        <begin position="615"/>
        <end position="634"/>
    </location>
</feature>
<feature type="region of interest" description="Disordered" evidence="5">
    <location>
        <begin position="109"/>
        <end position="129"/>
    </location>
</feature>
<dbReference type="Gene3D" id="3.90.470.10">
    <property type="entry name" value="Ribosomal protein L22/L17"/>
    <property type="match status" value="1"/>
</dbReference>
<evidence type="ECO:0000256" key="2">
    <source>
        <dbReference type="ARBA" id="ARBA00022980"/>
    </source>
</evidence>
<keyword evidence="3 4" id="KW-0687">Ribonucleoprotein</keyword>
<dbReference type="PANTHER" id="PTHR13501:SF8">
    <property type="entry name" value="LARGE RIBOSOMAL SUBUNIT PROTEIN UL22M"/>
    <property type="match status" value="1"/>
</dbReference>
<evidence type="ECO:0000256" key="4">
    <source>
        <dbReference type="RuleBase" id="RU004005"/>
    </source>
</evidence>
<feature type="region of interest" description="Disordered" evidence="5">
    <location>
        <begin position="1"/>
        <end position="88"/>
    </location>
</feature>
<gene>
    <name evidence="6" type="ORF">FOZ60_012544</name>
</gene>
<dbReference type="InterPro" id="IPR036394">
    <property type="entry name" value="Ribosomal_uL22_sf"/>
</dbReference>
<dbReference type="Pfam" id="PF00237">
    <property type="entry name" value="Ribosomal_L22"/>
    <property type="match status" value="1"/>
</dbReference>
<dbReference type="GO" id="GO:0006412">
    <property type="term" value="P:translation"/>
    <property type="evidence" value="ECO:0007669"/>
    <property type="project" value="InterPro"/>
</dbReference>
<comment type="similarity">
    <text evidence="1 4">Belongs to the universal ribosomal protein uL22 family.</text>
</comment>
<comment type="caution">
    <text evidence="6">The sequence shown here is derived from an EMBL/GenBank/DDBJ whole genome shotgun (WGS) entry which is preliminary data.</text>
</comment>
<name>A0A7J6PB82_PEROL</name>
<dbReference type="SUPFAM" id="SSF54843">
    <property type="entry name" value="Ribosomal protein L22"/>
    <property type="match status" value="1"/>
</dbReference>
<keyword evidence="2 4" id="KW-0689">Ribosomal protein</keyword>
<dbReference type="InterPro" id="IPR047867">
    <property type="entry name" value="Ribosomal_uL22_bac/org-type"/>
</dbReference>
<feature type="compositionally biased region" description="Basic and acidic residues" evidence="5">
    <location>
        <begin position="21"/>
        <end position="48"/>
    </location>
</feature>
<accession>A0A7J6PB82</accession>
<organism evidence="6 7">
    <name type="scientific">Perkinsus olseni</name>
    <name type="common">Perkinsus atlanticus</name>
    <dbReference type="NCBI Taxonomy" id="32597"/>
    <lineage>
        <taxon>Eukaryota</taxon>
        <taxon>Sar</taxon>
        <taxon>Alveolata</taxon>
        <taxon>Perkinsozoa</taxon>
        <taxon>Perkinsea</taxon>
        <taxon>Perkinsida</taxon>
        <taxon>Perkinsidae</taxon>
        <taxon>Perkinsus</taxon>
    </lineage>
</organism>
<reference evidence="6 7" key="1">
    <citation type="submission" date="2020-04" db="EMBL/GenBank/DDBJ databases">
        <title>Perkinsus olseni comparative genomics.</title>
        <authorList>
            <person name="Bogema D.R."/>
        </authorList>
    </citation>
    <scope>NUCLEOTIDE SEQUENCE [LARGE SCALE GENOMIC DNA]</scope>
    <source>
        <strain evidence="6">00978-12</strain>
    </source>
</reference>
<evidence type="ECO:0008006" key="8">
    <source>
        <dbReference type="Google" id="ProtNLM"/>
    </source>
</evidence>
<evidence type="ECO:0000256" key="1">
    <source>
        <dbReference type="ARBA" id="ARBA00009451"/>
    </source>
</evidence>